<proteinExistence type="predicted"/>
<dbReference type="Proteomes" id="UP000225379">
    <property type="component" value="Unassembled WGS sequence"/>
</dbReference>
<reference evidence="2" key="1">
    <citation type="submission" date="2017-10" db="EMBL/GenBank/DDBJ databases">
        <authorList>
            <person name="Kravchenko I.K."/>
            <person name="Grouzdev D.S."/>
        </authorList>
    </citation>
    <scope>NUCLEOTIDE SEQUENCE [LARGE SCALE GENOMIC DNA]</scope>
    <source>
        <strain evidence="2">B2</strain>
    </source>
</reference>
<dbReference type="EMBL" id="PDKW01000042">
    <property type="protein sequence ID" value="PGH55418.1"/>
    <property type="molecule type" value="Genomic_DNA"/>
</dbReference>
<dbReference type="AlphaFoldDB" id="A0A2B8BD04"/>
<gene>
    <name evidence="1" type="ORF">CRT60_19105</name>
</gene>
<evidence type="ECO:0000313" key="1">
    <source>
        <dbReference type="EMBL" id="PGH55418.1"/>
    </source>
</evidence>
<evidence type="ECO:0000313" key="2">
    <source>
        <dbReference type="Proteomes" id="UP000225379"/>
    </source>
</evidence>
<keyword evidence="2" id="KW-1185">Reference proteome</keyword>
<name>A0A2B8BD04_9PROT</name>
<comment type="caution">
    <text evidence="1">The sequence shown here is derived from an EMBL/GenBank/DDBJ whole genome shotgun (WGS) entry which is preliminary data.</text>
</comment>
<protein>
    <submittedName>
        <fullName evidence="1">Uncharacterized protein</fullName>
    </submittedName>
</protein>
<accession>A0A2B8BD04</accession>
<sequence length="152" mass="16449">MNGDNAVIRPDEALGLLHIWAVTVHATDAPLDPILAGRAGFVGSVLLQYDARLSLLIARGVVFSDTSTLVNPQDTFRRLVGYARRHPETLEGAGLELAAGKSTDGGDGRIVLRSDFAAPLPGEDFVRALQVLSRNADIWRRKYVEKAMLGID</sequence>
<organism evidence="1 2">
    <name type="scientific">Azospirillum palustre</name>
    <dbReference type="NCBI Taxonomy" id="2044885"/>
    <lineage>
        <taxon>Bacteria</taxon>
        <taxon>Pseudomonadati</taxon>
        <taxon>Pseudomonadota</taxon>
        <taxon>Alphaproteobacteria</taxon>
        <taxon>Rhodospirillales</taxon>
        <taxon>Azospirillaceae</taxon>
        <taxon>Azospirillum</taxon>
    </lineage>
</organism>